<evidence type="ECO:0000256" key="1">
    <source>
        <dbReference type="SAM" id="MobiDB-lite"/>
    </source>
</evidence>
<feature type="region of interest" description="Disordered" evidence="1">
    <location>
        <begin position="1"/>
        <end position="28"/>
    </location>
</feature>
<dbReference type="Proteomes" id="UP000308652">
    <property type="component" value="Unassembled WGS sequence"/>
</dbReference>
<name>A0A5C3M5I0_9AGAR</name>
<protein>
    <submittedName>
        <fullName evidence="2">Uncharacterized protein</fullName>
    </submittedName>
</protein>
<feature type="compositionally biased region" description="Polar residues" evidence="1">
    <location>
        <begin position="59"/>
        <end position="68"/>
    </location>
</feature>
<keyword evidence="3" id="KW-1185">Reference proteome</keyword>
<proteinExistence type="predicted"/>
<gene>
    <name evidence="2" type="ORF">BDQ12DRAFT_686799</name>
</gene>
<dbReference type="AlphaFoldDB" id="A0A5C3M5I0"/>
<organism evidence="2 3">
    <name type="scientific">Crucibulum laeve</name>
    <dbReference type="NCBI Taxonomy" id="68775"/>
    <lineage>
        <taxon>Eukaryota</taxon>
        <taxon>Fungi</taxon>
        <taxon>Dikarya</taxon>
        <taxon>Basidiomycota</taxon>
        <taxon>Agaricomycotina</taxon>
        <taxon>Agaricomycetes</taxon>
        <taxon>Agaricomycetidae</taxon>
        <taxon>Agaricales</taxon>
        <taxon>Agaricineae</taxon>
        <taxon>Nidulariaceae</taxon>
        <taxon>Crucibulum</taxon>
    </lineage>
</organism>
<dbReference type="EMBL" id="ML213614">
    <property type="protein sequence ID" value="TFK36371.1"/>
    <property type="molecule type" value="Genomic_DNA"/>
</dbReference>
<evidence type="ECO:0000313" key="2">
    <source>
        <dbReference type="EMBL" id="TFK36371.1"/>
    </source>
</evidence>
<reference evidence="2 3" key="1">
    <citation type="journal article" date="2019" name="Nat. Ecol. Evol.">
        <title>Megaphylogeny resolves global patterns of mushroom evolution.</title>
        <authorList>
            <person name="Varga T."/>
            <person name="Krizsan K."/>
            <person name="Foldi C."/>
            <person name="Dima B."/>
            <person name="Sanchez-Garcia M."/>
            <person name="Sanchez-Ramirez S."/>
            <person name="Szollosi G.J."/>
            <person name="Szarkandi J.G."/>
            <person name="Papp V."/>
            <person name="Albert L."/>
            <person name="Andreopoulos W."/>
            <person name="Angelini C."/>
            <person name="Antonin V."/>
            <person name="Barry K.W."/>
            <person name="Bougher N.L."/>
            <person name="Buchanan P."/>
            <person name="Buyck B."/>
            <person name="Bense V."/>
            <person name="Catcheside P."/>
            <person name="Chovatia M."/>
            <person name="Cooper J."/>
            <person name="Damon W."/>
            <person name="Desjardin D."/>
            <person name="Finy P."/>
            <person name="Geml J."/>
            <person name="Haridas S."/>
            <person name="Hughes K."/>
            <person name="Justo A."/>
            <person name="Karasinski D."/>
            <person name="Kautmanova I."/>
            <person name="Kiss B."/>
            <person name="Kocsube S."/>
            <person name="Kotiranta H."/>
            <person name="LaButti K.M."/>
            <person name="Lechner B.E."/>
            <person name="Liimatainen K."/>
            <person name="Lipzen A."/>
            <person name="Lukacs Z."/>
            <person name="Mihaltcheva S."/>
            <person name="Morgado L.N."/>
            <person name="Niskanen T."/>
            <person name="Noordeloos M.E."/>
            <person name="Ohm R.A."/>
            <person name="Ortiz-Santana B."/>
            <person name="Ovrebo C."/>
            <person name="Racz N."/>
            <person name="Riley R."/>
            <person name="Savchenko A."/>
            <person name="Shiryaev A."/>
            <person name="Soop K."/>
            <person name="Spirin V."/>
            <person name="Szebenyi C."/>
            <person name="Tomsovsky M."/>
            <person name="Tulloss R.E."/>
            <person name="Uehling J."/>
            <person name="Grigoriev I.V."/>
            <person name="Vagvolgyi C."/>
            <person name="Papp T."/>
            <person name="Martin F.M."/>
            <person name="Miettinen O."/>
            <person name="Hibbett D.S."/>
            <person name="Nagy L.G."/>
        </authorList>
    </citation>
    <scope>NUCLEOTIDE SEQUENCE [LARGE SCALE GENOMIC DNA]</scope>
    <source>
        <strain evidence="2 3">CBS 166.37</strain>
    </source>
</reference>
<accession>A0A5C3M5I0</accession>
<sequence length="132" mass="14148">MNSPDGSPTSTPSSGSPPNEEMNFQLPSNATAASHFINLTSQLANTFSGNGSSKRRHPASSSFMSQSSRDPKSRRRGEPGRVGGGSNWEAGQAGQLKDAMGKREKDELIDHQLVDLLRKEIGDPFIESGYKG</sequence>
<feature type="compositionally biased region" description="Low complexity" evidence="1">
    <location>
        <begin position="1"/>
        <end position="18"/>
    </location>
</feature>
<evidence type="ECO:0000313" key="3">
    <source>
        <dbReference type="Proteomes" id="UP000308652"/>
    </source>
</evidence>
<dbReference type="OrthoDB" id="2726318at2759"/>
<feature type="region of interest" description="Disordered" evidence="1">
    <location>
        <begin position="44"/>
        <end position="103"/>
    </location>
</feature>